<keyword evidence="2" id="KW-1185">Reference proteome</keyword>
<name>A0A5B7JUT0_PORTR</name>
<protein>
    <submittedName>
        <fullName evidence="1">Uncharacterized protein</fullName>
    </submittedName>
</protein>
<sequence length="80" mass="9094">MSLTAHHGCHQVYHEPGSRPGLCFHFLSLGRLSHLASRSNLITTPEKWRDWAAGHVREDEERSPRTLGNCKLGIIIIMYT</sequence>
<organism evidence="1 2">
    <name type="scientific">Portunus trituberculatus</name>
    <name type="common">Swimming crab</name>
    <name type="synonym">Neptunus trituberculatus</name>
    <dbReference type="NCBI Taxonomy" id="210409"/>
    <lineage>
        <taxon>Eukaryota</taxon>
        <taxon>Metazoa</taxon>
        <taxon>Ecdysozoa</taxon>
        <taxon>Arthropoda</taxon>
        <taxon>Crustacea</taxon>
        <taxon>Multicrustacea</taxon>
        <taxon>Malacostraca</taxon>
        <taxon>Eumalacostraca</taxon>
        <taxon>Eucarida</taxon>
        <taxon>Decapoda</taxon>
        <taxon>Pleocyemata</taxon>
        <taxon>Brachyura</taxon>
        <taxon>Eubrachyura</taxon>
        <taxon>Portunoidea</taxon>
        <taxon>Portunidae</taxon>
        <taxon>Portuninae</taxon>
        <taxon>Portunus</taxon>
    </lineage>
</organism>
<gene>
    <name evidence="1" type="ORF">E2C01_093923</name>
</gene>
<reference evidence="1 2" key="1">
    <citation type="submission" date="2019-05" db="EMBL/GenBank/DDBJ databases">
        <title>Another draft genome of Portunus trituberculatus and its Hox gene families provides insights of decapod evolution.</title>
        <authorList>
            <person name="Jeong J.-H."/>
            <person name="Song I."/>
            <person name="Kim S."/>
            <person name="Choi T."/>
            <person name="Kim D."/>
            <person name="Ryu S."/>
            <person name="Kim W."/>
        </authorList>
    </citation>
    <scope>NUCLEOTIDE SEQUENCE [LARGE SCALE GENOMIC DNA]</scope>
    <source>
        <tissue evidence="1">Muscle</tissue>
    </source>
</reference>
<proteinExistence type="predicted"/>
<accession>A0A5B7JUT0</accession>
<comment type="caution">
    <text evidence="1">The sequence shown here is derived from an EMBL/GenBank/DDBJ whole genome shotgun (WGS) entry which is preliminary data.</text>
</comment>
<evidence type="ECO:0000313" key="1">
    <source>
        <dbReference type="EMBL" id="MPC98549.1"/>
    </source>
</evidence>
<dbReference type="Proteomes" id="UP000324222">
    <property type="component" value="Unassembled WGS sequence"/>
</dbReference>
<evidence type="ECO:0000313" key="2">
    <source>
        <dbReference type="Proteomes" id="UP000324222"/>
    </source>
</evidence>
<dbReference type="AlphaFoldDB" id="A0A5B7JUT0"/>
<dbReference type="EMBL" id="VSRR010114556">
    <property type="protein sequence ID" value="MPC98549.1"/>
    <property type="molecule type" value="Genomic_DNA"/>
</dbReference>